<dbReference type="GO" id="GO:0015288">
    <property type="term" value="F:porin activity"/>
    <property type="evidence" value="ECO:0007669"/>
    <property type="project" value="TreeGrafter"/>
</dbReference>
<keyword evidence="4" id="KW-1134">Transmembrane beta strand</keyword>
<protein>
    <submittedName>
        <fullName evidence="8">Adhesin transport system outer membrane protein</fullName>
    </submittedName>
</protein>
<dbReference type="AlphaFoldDB" id="A0A2W7PCM0"/>
<dbReference type="GO" id="GO:0015562">
    <property type="term" value="F:efflux transmembrane transporter activity"/>
    <property type="evidence" value="ECO:0007669"/>
    <property type="project" value="InterPro"/>
</dbReference>
<dbReference type="Proteomes" id="UP000249638">
    <property type="component" value="Unassembled WGS sequence"/>
</dbReference>
<comment type="subcellular location">
    <subcellularLocation>
        <location evidence="1">Cell outer membrane</location>
    </subcellularLocation>
</comment>
<dbReference type="GO" id="GO:0009279">
    <property type="term" value="C:cell outer membrane"/>
    <property type="evidence" value="ECO:0007669"/>
    <property type="project" value="UniProtKB-SubCell"/>
</dbReference>
<keyword evidence="9" id="KW-1185">Reference proteome</keyword>
<dbReference type="PANTHER" id="PTHR30026:SF22">
    <property type="entry name" value="OUTER MEMBRANE EFFLUX PROTEIN"/>
    <property type="match status" value="1"/>
</dbReference>
<organism evidence="8 9">
    <name type="scientific">Cupriavidus phytorum</name>
    <dbReference type="NCBI Taxonomy" id="3024399"/>
    <lineage>
        <taxon>Bacteria</taxon>
        <taxon>Pseudomonadati</taxon>
        <taxon>Pseudomonadota</taxon>
        <taxon>Betaproteobacteria</taxon>
        <taxon>Burkholderiales</taxon>
        <taxon>Burkholderiaceae</taxon>
        <taxon>Cupriavidus</taxon>
    </lineage>
</organism>
<dbReference type="PANTHER" id="PTHR30026">
    <property type="entry name" value="OUTER MEMBRANE PROTEIN TOLC"/>
    <property type="match status" value="1"/>
</dbReference>
<gene>
    <name evidence="8" type="ORF">C7416_101236</name>
</gene>
<evidence type="ECO:0000256" key="2">
    <source>
        <dbReference type="ARBA" id="ARBA00007613"/>
    </source>
</evidence>
<evidence type="ECO:0000256" key="1">
    <source>
        <dbReference type="ARBA" id="ARBA00004442"/>
    </source>
</evidence>
<evidence type="ECO:0000256" key="5">
    <source>
        <dbReference type="ARBA" id="ARBA00022692"/>
    </source>
</evidence>
<evidence type="ECO:0000256" key="4">
    <source>
        <dbReference type="ARBA" id="ARBA00022452"/>
    </source>
</evidence>
<evidence type="ECO:0000313" key="9">
    <source>
        <dbReference type="Proteomes" id="UP000249638"/>
    </source>
</evidence>
<dbReference type="EMBL" id="QKZN01000001">
    <property type="protein sequence ID" value="PZX33954.1"/>
    <property type="molecule type" value="Genomic_DNA"/>
</dbReference>
<name>A0A2W7PCM0_9BURK</name>
<proteinExistence type="inferred from homology"/>
<dbReference type="InterPro" id="IPR051906">
    <property type="entry name" value="TolC-like"/>
</dbReference>
<comment type="similarity">
    <text evidence="2">Belongs to the outer membrane factor (OMF) (TC 1.B.17) family.</text>
</comment>
<keyword evidence="7" id="KW-0998">Cell outer membrane</keyword>
<keyword evidence="6" id="KW-0472">Membrane</keyword>
<dbReference type="SUPFAM" id="SSF56954">
    <property type="entry name" value="Outer membrane efflux proteins (OEP)"/>
    <property type="match status" value="1"/>
</dbReference>
<evidence type="ECO:0000256" key="7">
    <source>
        <dbReference type="ARBA" id="ARBA00023237"/>
    </source>
</evidence>
<keyword evidence="3" id="KW-0813">Transport</keyword>
<comment type="caution">
    <text evidence="8">The sequence shown here is derived from an EMBL/GenBank/DDBJ whole genome shotgun (WGS) entry which is preliminary data.</text>
</comment>
<evidence type="ECO:0000313" key="8">
    <source>
        <dbReference type="EMBL" id="PZX33954.1"/>
    </source>
</evidence>
<keyword evidence="5" id="KW-0812">Transmembrane</keyword>
<dbReference type="InterPro" id="IPR003423">
    <property type="entry name" value="OMP_efflux"/>
</dbReference>
<dbReference type="Pfam" id="PF02321">
    <property type="entry name" value="OEP"/>
    <property type="match status" value="2"/>
</dbReference>
<dbReference type="GO" id="GO:1990281">
    <property type="term" value="C:efflux pump complex"/>
    <property type="evidence" value="ECO:0007669"/>
    <property type="project" value="TreeGrafter"/>
</dbReference>
<accession>A0A2W7PCM0</accession>
<reference evidence="8" key="1">
    <citation type="submission" date="2018-06" db="EMBL/GenBank/DDBJ databases">
        <title>Genomic Encyclopedia of Type Strains, Phase IV (KMG-V): Genome sequencing to study the core and pangenomes of soil and plant-associated prokaryotes.</title>
        <authorList>
            <person name="Whitman W."/>
        </authorList>
    </citation>
    <scope>NUCLEOTIDE SEQUENCE [LARGE SCALE GENOMIC DNA]</scope>
    <source>
        <strain evidence="8">MLR2-44</strain>
    </source>
</reference>
<dbReference type="Gene3D" id="1.20.1600.10">
    <property type="entry name" value="Outer membrane efflux proteins (OEP)"/>
    <property type="match status" value="1"/>
</dbReference>
<evidence type="ECO:0000256" key="6">
    <source>
        <dbReference type="ARBA" id="ARBA00023136"/>
    </source>
</evidence>
<evidence type="ECO:0000256" key="3">
    <source>
        <dbReference type="ARBA" id="ARBA00022448"/>
    </source>
</evidence>
<sequence length="518" mass="54654">MREQPGRPWRRHARMPARSTHPDGIAILFTVRLTLDAGASAGPGFGLFSFPGFTASRAAKPLFGTLLATLLAAMPMARPAVAAPVPALAATATLPTAPAPNAATSNGVPAALRIPLAGMALHEAVGIAISRHPDIGRANAVVAQSEAEIAVARSAWYPKLEYGVRPGYGGSFGSGGNDMGARASVGVSQLLYDFGRAASKISAADASLVQRRHELSDTVEQIAYNTASIYIELAASQAVMAAAQRQLETLAVTRDKIGQRVRAGLSVSSDGTMADVAIQRARTEVLRARTRFDVAASRLAELIGVRPGRVAELTRTEDEVRGLGDEGDDIEHTPKVLAAAAAAEAAHARVTLAEAERFPSVSVGVSRSVSTGRANANDDTWIGVAIAGDFSLGGLNRHRIDAARAGQRAAQQALDNERLLARTTLHSAATEAAGAAARTQSYAQMIALLRASRDLYWQEYILNKRTLTDVLNPEREIFLAEQEWIGAVADGMLARIKAHAATGRFVALLREHDSASHP</sequence>